<organism evidence="1 2">
    <name type="scientific">Gulosibacter macacae</name>
    <dbReference type="NCBI Taxonomy" id="2488791"/>
    <lineage>
        <taxon>Bacteria</taxon>
        <taxon>Bacillati</taxon>
        <taxon>Actinomycetota</taxon>
        <taxon>Actinomycetes</taxon>
        <taxon>Micrococcales</taxon>
        <taxon>Microbacteriaceae</taxon>
        <taxon>Gulosibacter</taxon>
    </lineage>
</organism>
<dbReference type="EMBL" id="RQVS01000001">
    <property type="protein sequence ID" value="RRJ88838.1"/>
    <property type="molecule type" value="Genomic_DNA"/>
</dbReference>
<reference evidence="1 2" key="1">
    <citation type="submission" date="2018-11" db="EMBL/GenBank/DDBJ databases">
        <title>YIM 102482-1 draft genome.</title>
        <authorList>
            <person name="Li G."/>
            <person name="Jiang Y."/>
        </authorList>
    </citation>
    <scope>NUCLEOTIDE SEQUENCE [LARGE SCALE GENOMIC DNA]</scope>
    <source>
        <strain evidence="1 2">YIM 102482-1</strain>
    </source>
</reference>
<protein>
    <submittedName>
        <fullName evidence="1">Uncharacterized protein</fullName>
    </submittedName>
</protein>
<evidence type="ECO:0000313" key="1">
    <source>
        <dbReference type="EMBL" id="RRJ88838.1"/>
    </source>
</evidence>
<name>A0A3P3W381_9MICO</name>
<comment type="caution">
    <text evidence="1">The sequence shown here is derived from an EMBL/GenBank/DDBJ whole genome shotgun (WGS) entry which is preliminary data.</text>
</comment>
<dbReference type="Proteomes" id="UP000274391">
    <property type="component" value="Unassembled WGS sequence"/>
</dbReference>
<dbReference type="RefSeq" id="WP_185714891.1">
    <property type="nucleotide sequence ID" value="NZ_RQVS01000001.1"/>
</dbReference>
<evidence type="ECO:0000313" key="2">
    <source>
        <dbReference type="Proteomes" id="UP000274391"/>
    </source>
</evidence>
<keyword evidence="2" id="KW-1185">Reference proteome</keyword>
<dbReference type="AlphaFoldDB" id="A0A3P3W381"/>
<gene>
    <name evidence="1" type="ORF">EG850_01495</name>
</gene>
<proteinExistence type="predicted"/>
<sequence length="634" mass="69564">MFGPSHRSGVAASLMGVLVNRGEQLTSGEFLTPTEAGLQESFNLQLGDPELSSLLEAVRSLYVGAHTAEYLSAAHGELQILQAYREIVRHVVAGEEHAALGLLYCHPVLLKPARPDLAAAMRETAAELSLRSSGLPKVCRESASFLRAAALVADSSNDNPIDVSEVAQCLGSMDPSSHQAVIRASNTAFDEALSLAQEVTIDELEIRSALASPNAGMRRVAYYKARKSPAFRSVDESWGDAFYAYVEFLRELYETGMADPDTGVRAASVILGRRIIYGLSNRDEADLARAWSARIVRDTQDATEPALIRARLLAQQELAVELPDEEHRRREMRKLLERMGPAEIDSDAHACVRADVLLGLASSTEGDELWPLAFAGVEAAVLAYPRDEYQQYDFHSLVGTWGLWTATKRYEAGDVERWLRVLDQIAPFMNYFSSTQQERYQLLLWQLVNAPDEYPQRAEEITQIQRRIFPQTELTHPNELLLLQARRALSLANERVSAADPGAPTQSTQAATVLVDALPGANDVAREDAWAFASESLDWLYEICEGRGLLDDQAATALAYVRGLEAMGATTGAPLGTRIRKDARTGKSLSAQSSLAKALHDALHEDAVRQDNTKEAAEFASLAAGKRPKRFGLF</sequence>
<accession>A0A3P3W381</accession>